<name>W5MPB5_LEPOC</name>
<dbReference type="InterPro" id="IPR013783">
    <property type="entry name" value="Ig-like_fold"/>
</dbReference>
<feature type="chain" id="PRO_5004866564" description="Ig-like domain-containing protein" evidence="1">
    <location>
        <begin position="22"/>
        <end position="125"/>
    </location>
</feature>
<dbReference type="InParanoid" id="W5MPB5"/>
<dbReference type="SMART" id="SM00406">
    <property type="entry name" value="IGv"/>
    <property type="match status" value="1"/>
</dbReference>
<dbReference type="Bgee" id="ENSLOCG00000008412">
    <property type="expression patterns" value="Expressed in bone element and 7 other cell types or tissues"/>
</dbReference>
<keyword evidence="4" id="KW-1185">Reference proteome</keyword>
<dbReference type="GeneTree" id="ENSGT01150000286991"/>
<dbReference type="Proteomes" id="UP000018468">
    <property type="component" value="Unassembled WGS sequence"/>
</dbReference>
<dbReference type="InterPro" id="IPR036179">
    <property type="entry name" value="Ig-like_dom_sf"/>
</dbReference>
<evidence type="ECO:0000256" key="1">
    <source>
        <dbReference type="SAM" id="SignalP"/>
    </source>
</evidence>
<dbReference type="SMART" id="SM00409">
    <property type="entry name" value="IG"/>
    <property type="match status" value="1"/>
</dbReference>
<dbReference type="SUPFAM" id="SSF48726">
    <property type="entry name" value="Immunoglobulin"/>
    <property type="match status" value="1"/>
</dbReference>
<organism evidence="3 4">
    <name type="scientific">Lepisosteus oculatus</name>
    <name type="common">Spotted gar</name>
    <dbReference type="NCBI Taxonomy" id="7918"/>
    <lineage>
        <taxon>Eukaryota</taxon>
        <taxon>Metazoa</taxon>
        <taxon>Chordata</taxon>
        <taxon>Craniata</taxon>
        <taxon>Vertebrata</taxon>
        <taxon>Euteleostomi</taxon>
        <taxon>Actinopterygii</taxon>
        <taxon>Neopterygii</taxon>
        <taxon>Holostei</taxon>
        <taxon>Semionotiformes</taxon>
        <taxon>Lepisosteidae</taxon>
        <taxon>Lepisosteus</taxon>
    </lineage>
</organism>
<reference evidence="3" key="3">
    <citation type="submission" date="2025-09" db="UniProtKB">
        <authorList>
            <consortium name="Ensembl"/>
        </authorList>
    </citation>
    <scope>IDENTIFICATION</scope>
</reference>
<proteinExistence type="predicted"/>
<dbReference type="InterPro" id="IPR013106">
    <property type="entry name" value="Ig_V-set"/>
</dbReference>
<reference evidence="4" key="1">
    <citation type="submission" date="2011-12" db="EMBL/GenBank/DDBJ databases">
        <title>The Draft Genome of Lepisosteus oculatus.</title>
        <authorList>
            <consortium name="The Broad Institute Genome Assembly &amp; Analysis Group"/>
            <consortium name="Computational R&amp;D Group"/>
            <consortium name="and Sequencing Platform"/>
            <person name="Di Palma F."/>
            <person name="Alfoldi J."/>
            <person name="Johnson J."/>
            <person name="Berlin A."/>
            <person name="Gnerre S."/>
            <person name="Jaffe D."/>
            <person name="MacCallum I."/>
            <person name="Young S."/>
            <person name="Walker B.J."/>
            <person name="Lander E.S."/>
            <person name="Lindblad-Toh K."/>
        </authorList>
    </citation>
    <scope>NUCLEOTIDE SEQUENCE [LARGE SCALE GENOMIC DNA]</scope>
</reference>
<accession>W5MPB5</accession>
<evidence type="ECO:0000259" key="2">
    <source>
        <dbReference type="PROSITE" id="PS50835"/>
    </source>
</evidence>
<sequence>RMSSLGLLLCTLLLLAQESCSQIVMTQSPTVRSNLQGERVTLSCKSSQQVYHLSWYHQRTGEAPRLLIHTKDTRASGIPDRFTGSYSGGSSSGYGTDFTLTITGVQAEDAGDYYCLQYDSLPLTQ</sequence>
<dbReference type="Pfam" id="PF07686">
    <property type="entry name" value="V-set"/>
    <property type="match status" value="1"/>
</dbReference>
<evidence type="ECO:0000313" key="3">
    <source>
        <dbReference type="Ensembl" id="ENSLOCP00000010224.1"/>
    </source>
</evidence>
<dbReference type="InterPro" id="IPR007110">
    <property type="entry name" value="Ig-like_dom"/>
</dbReference>
<keyword evidence="1" id="KW-0732">Signal</keyword>
<dbReference type="GO" id="GO:0006955">
    <property type="term" value="P:immune response"/>
    <property type="evidence" value="ECO:0000318"/>
    <property type="project" value="GO_Central"/>
</dbReference>
<feature type="domain" description="Ig-like" evidence="2">
    <location>
        <begin position="21"/>
        <end position="125"/>
    </location>
</feature>
<dbReference type="InterPro" id="IPR003599">
    <property type="entry name" value="Ig_sub"/>
</dbReference>
<protein>
    <recommendedName>
        <fullName evidence="2">Ig-like domain-containing protein</fullName>
    </recommendedName>
</protein>
<dbReference type="FunFam" id="2.60.40.10:FF:003345">
    <property type="entry name" value="Uncharacterized protein"/>
    <property type="match status" value="1"/>
</dbReference>
<reference evidence="3" key="2">
    <citation type="submission" date="2025-08" db="UniProtKB">
        <authorList>
            <consortium name="Ensembl"/>
        </authorList>
    </citation>
    <scope>IDENTIFICATION</scope>
</reference>
<dbReference type="Gene3D" id="2.60.40.10">
    <property type="entry name" value="Immunoglobulins"/>
    <property type="match status" value="1"/>
</dbReference>
<dbReference type="InterPro" id="IPR050150">
    <property type="entry name" value="IgV_Light_Chain"/>
</dbReference>
<dbReference type="STRING" id="7918.ENSLOCP00000010224"/>
<dbReference type="PANTHER" id="PTHR23267">
    <property type="entry name" value="IMMUNOGLOBULIN LIGHT CHAIN"/>
    <property type="match status" value="1"/>
</dbReference>
<feature type="signal peptide" evidence="1">
    <location>
        <begin position="1"/>
        <end position="21"/>
    </location>
</feature>
<dbReference type="AlphaFoldDB" id="W5MPB5"/>
<dbReference type="HOGENOM" id="CLU_077975_4_1_1"/>
<dbReference type="Ensembl" id="ENSLOCT00000010237.1">
    <property type="protein sequence ID" value="ENSLOCP00000010224.1"/>
    <property type="gene ID" value="ENSLOCG00000008412.1"/>
</dbReference>
<evidence type="ECO:0000313" key="4">
    <source>
        <dbReference type="Proteomes" id="UP000018468"/>
    </source>
</evidence>
<dbReference type="OMA" id="MEDHSSE"/>
<dbReference type="PROSITE" id="PS50835">
    <property type="entry name" value="IG_LIKE"/>
    <property type="match status" value="1"/>
</dbReference>
<dbReference type="GO" id="GO:0019814">
    <property type="term" value="C:immunoglobulin complex"/>
    <property type="evidence" value="ECO:0000318"/>
    <property type="project" value="GO_Central"/>
</dbReference>